<dbReference type="AlphaFoldDB" id="A0A3D4V9R4"/>
<reference evidence="1 2" key="1">
    <citation type="journal article" date="2018" name="Nat. Biotechnol.">
        <title>A standardized bacterial taxonomy based on genome phylogeny substantially revises the tree of life.</title>
        <authorList>
            <person name="Parks D.H."/>
            <person name="Chuvochina M."/>
            <person name="Waite D.W."/>
            <person name="Rinke C."/>
            <person name="Skarshewski A."/>
            <person name="Chaumeil P.A."/>
            <person name="Hugenholtz P."/>
        </authorList>
    </citation>
    <scope>NUCLEOTIDE SEQUENCE [LARGE SCALE GENOMIC DNA]</scope>
    <source>
        <strain evidence="1">UBA8844</strain>
    </source>
</reference>
<protein>
    <recommendedName>
        <fullName evidence="3">DNA polymerase III subunit delta</fullName>
    </recommendedName>
</protein>
<sequence>MELLPSNLIPQTPVSRHYRTRIAGRPLDSRSLPNFTARLVSFRPLYGHHPLRQRLTAAASDGRLPASLLFQGRRGVGKQRLGLWLGQFLLCDRATTEGLREPCGACQHCRYAERGVHPDLHWFFPRPRLKDGDASTDDVKADVAEAVAERMGDEGLWSPPPGTEGLYVATVRALVHMASLRPAMARRAVFVVGDAERMVSQEGADQAANAFLKLLEEPPNGTTLLLTTSEPGALLPTIKSRVVSVRVPPLTPADMDAFLSDAVVERKFARTPREELLARANGAPGALLAGDSMSAAFTAARRILEAALAPNTPDGTAERIKAAAKQGVAGARGSFSDTLDALTLLLHARAKQLTLSGHDVDARRTASTLLFVENAKTKAQGNVSPQLLMASLLTSLHQTLNP</sequence>
<organism evidence="1 2">
    <name type="scientific">Gemmatimonas aurantiaca</name>
    <dbReference type="NCBI Taxonomy" id="173480"/>
    <lineage>
        <taxon>Bacteria</taxon>
        <taxon>Pseudomonadati</taxon>
        <taxon>Gemmatimonadota</taxon>
        <taxon>Gemmatimonadia</taxon>
        <taxon>Gemmatimonadales</taxon>
        <taxon>Gemmatimonadaceae</taxon>
        <taxon>Gemmatimonas</taxon>
    </lineage>
</organism>
<dbReference type="Gene3D" id="3.40.50.300">
    <property type="entry name" value="P-loop containing nucleotide triphosphate hydrolases"/>
    <property type="match status" value="1"/>
</dbReference>
<dbReference type="EMBL" id="DPIY01000009">
    <property type="protein sequence ID" value="HCT57564.1"/>
    <property type="molecule type" value="Genomic_DNA"/>
</dbReference>
<evidence type="ECO:0000313" key="2">
    <source>
        <dbReference type="Proteomes" id="UP000264071"/>
    </source>
</evidence>
<proteinExistence type="predicted"/>
<accession>A0A3D4V9R4</accession>
<dbReference type="InterPro" id="IPR050238">
    <property type="entry name" value="DNA_Rep/Repair_Clamp_Loader"/>
</dbReference>
<evidence type="ECO:0000313" key="1">
    <source>
        <dbReference type="EMBL" id="HCT57564.1"/>
    </source>
</evidence>
<dbReference type="GO" id="GO:0006261">
    <property type="term" value="P:DNA-templated DNA replication"/>
    <property type="evidence" value="ECO:0007669"/>
    <property type="project" value="TreeGrafter"/>
</dbReference>
<comment type="caution">
    <text evidence="1">The sequence shown here is derived from an EMBL/GenBank/DDBJ whole genome shotgun (WGS) entry which is preliminary data.</text>
</comment>
<dbReference type="PANTHER" id="PTHR11669">
    <property type="entry name" value="REPLICATION FACTOR C / DNA POLYMERASE III GAMMA-TAU SUBUNIT"/>
    <property type="match status" value="1"/>
</dbReference>
<gene>
    <name evidence="1" type="ORF">DGD08_10235</name>
</gene>
<dbReference type="InterPro" id="IPR027417">
    <property type="entry name" value="P-loop_NTPase"/>
</dbReference>
<dbReference type="Pfam" id="PF13177">
    <property type="entry name" value="DNA_pol3_delta2"/>
    <property type="match status" value="1"/>
</dbReference>
<dbReference type="PANTHER" id="PTHR11669:SF8">
    <property type="entry name" value="DNA POLYMERASE III SUBUNIT DELTA"/>
    <property type="match status" value="1"/>
</dbReference>
<name>A0A3D4V9R4_9BACT</name>
<dbReference type="Proteomes" id="UP000264071">
    <property type="component" value="Unassembled WGS sequence"/>
</dbReference>
<evidence type="ECO:0008006" key="3">
    <source>
        <dbReference type="Google" id="ProtNLM"/>
    </source>
</evidence>
<dbReference type="SUPFAM" id="SSF52540">
    <property type="entry name" value="P-loop containing nucleoside triphosphate hydrolases"/>
    <property type="match status" value="1"/>
</dbReference>